<dbReference type="EMBL" id="VFRP01000033">
    <property type="protein sequence ID" value="TPE47239.1"/>
    <property type="molecule type" value="Genomic_DNA"/>
</dbReference>
<keyword evidence="1" id="KW-0889">Transcription antitermination</keyword>
<dbReference type="PANTHER" id="PTHR30265:SF4">
    <property type="entry name" value="KOW MOTIF FAMILY PROTEIN, EXPRESSED"/>
    <property type="match status" value="1"/>
</dbReference>
<evidence type="ECO:0000256" key="2">
    <source>
        <dbReference type="ARBA" id="ARBA00023015"/>
    </source>
</evidence>
<feature type="domain" description="NusG-like N-terminal" evidence="4">
    <location>
        <begin position="72"/>
        <end position="164"/>
    </location>
</feature>
<dbReference type="GO" id="GO:0006354">
    <property type="term" value="P:DNA-templated transcription elongation"/>
    <property type="evidence" value="ECO:0007669"/>
    <property type="project" value="InterPro"/>
</dbReference>
<evidence type="ECO:0000256" key="3">
    <source>
        <dbReference type="ARBA" id="ARBA00023163"/>
    </source>
</evidence>
<dbReference type="AlphaFoldDB" id="A0A501WCA8"/>
<dbReference type="Gene3D" id="3.30.70.940">
    <property type="entry name" value="NusG, N-terminal domain"/>
    <property type="match status" value="1"/>
</dbReference>
<dbReference type="CDD" id="cd06091">
    <property type="entry name" value="KOW_NusG"/>
    <property type="match status" value="1"/>
</dbReference>
<dbReference type="GO" id="GO:0031564">
    <property type="term" value="P:transcription antitermination"/>
    <property type="evidence" value="ECO:0007669"/>
    <property type="project" value="UniProtKB-KW"/>
</dbReference>
<dbReference type="Proteomes" id="UP000319255">
    <property type="component" value="Unassembled WGS sequence"/>
</dbReference>
<organism evidence="5 6">
    <name type="scientific">Amaricoccus solimangrovi</name>
    <dbReference type="NCBI Taxonomy" id="2589815"/>
    <lineage>
        <taxon>Bacteria</taxon>
        <taxon>Pseudomonadati</taxon>
        <taxon>Pseudomonadota</taxon>
        <taxon>Alphaproteobacteria</taxon>
        <taxon>Rhodobacterales</taxon>
        <taxon>Paracoccaceae</taxon>
        <taxon>Amaricoccus</taxon>
    </lineage>
</organism>
<evidence type="ECO:0000256" key="1">
    <source>
        <dbReference type="ARBA" id="ARBA00022814"/>
    </source>
</evidence>
<dbReference type="InterPro" id="IPR014722">
    <property type="entry name" value="Rib_uL2_dom2"/>
</dbReference>
<dbReference type="RefSeq" id="WP_140455997.1">
    <property type="nucleotide sequence ID" value="NZ_VFRP01000033.1"/>
</dbReference>
<accession>A0A501WCA8</accession>
<evidence type="ECO:0000313" key="6">
    <source>
        <dbReference type="Proteomes" id="UP000319255"/>
    </source>
</evidence>
<dbReference type="PANTHER" id="PTHR30265">
    <property type="entry name" value="RHO-INTERACTING TRANSCRIPTION TERMINATION FACTOR NUSG"/>
    <property type="match status" value="1"/>
</dbReference>
<protein>
    <recommendedName>
        <fullName evidence="4">NusG-like N-terminal domain-containing protein</fullName>
    </recommendedName>
</protein>
<evidence type="ECO:0000313" key="5">
    <source>
        <dbReference type="EMBL" id="TPE47239.1"/>
    </source>
</evidence>
<dbReference type="Gene3D" id="2.30.30.30">
    <property type="match status" value="1"/>
</dbReference>
<evidence type="ECO:0000259" key="4">
    <source>
        <dbReference type="Pfam" id="PF02357"/>
    </source>
</evidence>
<reference evidence="5 6" key="1">
    <citation type="submission" date="2019-06" db="EMBL/GenBank/DDBJ databases">
        <title>A novel bacterium of genus Amaricoccus, isolated from marine sediment.</title>
        <authorList>
            <person name="Huang H."/>
            <person name="Mo K."/>
            <person name="Hu Y."/>
        </authorList>
    </citation>
    <scope>NUCLEOTIDE SEQUENCE [LARGE SCALE GENOMIC DNA]</scope>
    <source>
        <strain evidence="5 6">HB172011</strain>
    </source>
</reference>
<dbReference type="SUPFAM" id="SSF50104">
    <property type="entry name" value="Translation proteins SH3-like domain"/>
    <property type="match status" value="1"/>
</dbReference>
<name>A0A501WCA8_9RHOB</name>
<sequence length="241" mass="26532">MTMTKEGSRMKIAAAEEFEAPAERAATWFALRVDPRRTSVGNAQLSMVRRSARPAVPVDGASGAPEPHHPNRAEFLVQEILLRAGIDAWVPVRSKWVRSNKYRRHEKRVVYQPILPGYVLAAPLASADGKAVSWARVLRCPMVRGVMGFGGAPAAIPQREIGRLHDVEHEDQARTIQRLMPTGRAFKVGEAVEVLEGPLGWSRGKVIEITPTEAKVIFEMFGSERPVRVDLANLGSVESAI</sequence>
<dbReference type="OrthoDB" id="9787731at2"/>
<dbReference type="InterPro" id="IPR036735">
    <property type="entry name" value="NGN_dom_sf"/>
</dbReference>
<dbReference type="SUPFAM" id="SSF82679">
    <property type="entry name" value="N-utilization substance G protein NusG, N-terminal domain"/>
    <property type="match status" value="1"/>
</dbReference>
<gene>
    <name evidence="5" type="ORF">FJM51_20510</name>
</gene>
<keyword evidence="6" id="KW-1185">Reference proteome</keyword>
<comment type="caution">
    <text evidence="5">The sequence shown here is derived from an EMBL/GenBank/DDBJ whole genome shotgun (WGS) entry which is preliminary data.</text>
</comment>
<dbReference type="Pfam" id="PF02357">
    <property type="entry name" value="NusG"/>
    <property type="match status" value="1"/>
</dbReference>
<dbReference type="InterPro" id="IPR006645">
    <property type="entry name" value="NGN-like_dom"/>
</dbReference>
<keyword evidence="3" id="KW-0804">Transcription</keyword>
<dbReference type="InterPro" id="IPR008991">
    <property type="entry name" value="Translation_prot_SH3-like_sf"/>
</dbReference>
<dbReference type="InterPro" id="IPR043425">
    <property type="entry name" value="NusG-like"/>
</dbReference>
<keyword evidence="2" id="KW-0805">Transcription regulation</keyword>
<proteinExistence type="predicted"/>